<comment type="caution">
    <text evidence="2">The sequence shown here is derived from an EMBL/GenBank/DDBJ whole genome shotgun (WGS) entry which is preliminary data.</text>
</comment>
<gene>
    <name evidence="2" type="ORF">CTI12_AA494240</name>
</gene>
<feature type="compositionally biased region" description="Polar residues" evidence="1">
    <location>
        <begin position="131"/>
        <end position="141"/>
    </location>
</feature>
<dbReference type="EMBL" id="PKPP01009571">
    <property type="protein sequence ID" value="PWA47965.1"/>
    <property type="molecule type" value="Genomic_DNA"/>
</dbReference>
<feature type="compositionally biased region" description="Basic and acidic residues" evidence="1">
    <location>
        <begin position="67"/>
        <end position="76"/>
    </location>
</feature>
<organism evidence="2 3">
    <name type="scientific">Artemisia annua</name>
    <name type="common">Sweet wormwood</name>
    <dbReference type="NCBI Taxonomy" id="35608"/>
    <lineage>
        <taxon>Eukaryota</taxon>
        <taxon>Viridiplantae</taxon>
        <taxon>Streptophyta</taxon>
        <taxon>Embryophyta</taxon>
        <taxon>Tracheophyta</taxon>
        <taxon>Spermatophyta</taxon>
        <taxon>Magnoliopsida</taxon>
        <taxon>eudicotyledons</taxon>
        <taxon>Gunneridae</taxon>
        <taxon>Pentapetalae</taxon>
        <taxon>asterids</taxon>
        <taxon>campanulids</taxon>
        <taxon>Asterales</taxon>
        <taxon>Asteraceae</taxon>
        <taxon>Asteroideae</taxon>
        <taxon>Anthemideae</taxon>
        <taxon>Artemisiinae</taxon>
        <taxon>Artemisia</taxon>
    </lineage>
</organism>
<feature type="compositionally biased region" description="Low complexity" evidence="1">
    <location>
        <begin position="371"/>
        <end position="380"/>
    </location>
</feature>
<feature type="region of interest" description="Disordered" evidence="1">
    <location>
        <begin position="116"/>
        <end position="179"/>
    </location>
</feature>
<sequence>MSNLSKRRNVNSELDSDEDVEHTGESLNSVETQKGSKAVKENLRVVSVDEVVESEMVEPEVNIVSDKNNDANKPEKTQQSYANMGQKSSYEILAGKALIKRNNDHIMSNLSKRRNVNSELDSDEDVEHTGESLNSVETQKGSKAVKENLRVVDNKNKKYERSTKENDRQKTGESEEVSVDEVVESEMVEPQVNIVSDKNNDANKPEKTQQSYANMVKKKKNGIRIDNHPIYIAPNVNEEGIENVLALTSCLGKPLMMDEMTARMCQQGVGRTDYARVLVELEANKVMKSDIKIEYTDKDGKVKCLKMVNVMYDWKPELCSHCYVFGHSYEKCSNRPRTEEENKLQKEAEEKEKKNKEAKDRIEYEERQNRNRNGQQQKRNPQTQGYGSRQTYRMKNVETVNVRKDSDKAKAQNQNLVKTMGTDKGKGLEQDIGNNKYSALNSIMEGRVENTKPKSYDDEFPAFPISQNQNDKMDNGVTNGTTVEDVCSGKNGITSRMVENSDRENEILKKDDRMDDTLVDDKRIPNVEESKLWFKSIKASVLQEKMGSKMEKRMPHMRKRFLLLTGPHKMNIVEKLEGLWATAHLAIRSQGQGQHCTCSCNNYMEFGCWNFEYCAKFVADAVASLGHDGGRWITQGR</sequence>
<reference evidence="2 3" key="1">
    <citation type="journal article" date="2018" name="Mol. Plant">
        <title>The genome of Artemisia annua provides insight into the evolution of Asteraceae family and artemisinin biosynthesis.</title>
        <authorList>
            <person name="Shen Q."/>
            <person name="Zhang L."/>
            <person name="Liao Z."/>
            <person name="Wang S."/>
            <person name="Yan T."/>
            <person name="Shi P."/>
            <person name="Liu M."/>
            <person name="Fu X."/>
            <person name="Pan Q."/>
            <person name="Wang Y."/>
            <person name="Lv Z."/>
            <person name="Lu X."/>
            <person name="Zhang F."/>
            <person name="Jiang W."/>
            <person name="Ma Y."/>
            <person name="Chen M."/>
            <person name="Hao X."/>
            <person name="Li L."/>
            <person name="Tang Y."/>
            <person name="Lv G."/>
            <person name="Zhou Y."/>
            <person name="Sun X."/>
            <person name="Brodelius P.E."/>
            <person name="Rose J.K.C."/>
            <person name="Tang K."/>
        </authorList>
    </citation>
    <scope>NUCLEOTIDE SEQUENCE [LARGE SCALE GENOMIC DNA]</scope>
    <source>
        <strain evidence="3">cv. Huhao1</strain>
        <tissue evidence="2">Leaf</tissue>
    </source>
</reference>
<dbReference type="PANTHER" id="PTHR31286">
    <property type="entry name" value="GLYCINE-RICH CELL WALL STRUCTURAL PROTEIN 1.8-LIKE"/>
    <property type="match status" value="1"/>
</dbReference>
<feature type="compositionally biased region" description="Basic and acidic residues" evidence="1">
    <location>
        <begin position="144"/>
        <end position="173"/>
    </location>
</feature>
<feature type="compositionally biased region" description="Polar residues" evidence="1">
    <location>
        <begin position="25"/>
        <end position="35"/>
    </location>
</feature>
<evidence type="ECO:0000256" key="1">
    <source>
        <dbReference type="SAM" id="MobiDB-lite"/>
    </source>
</evidence>
<dbReference type="AlphaFoldDB" id="A0A2U1LG24"/>
<evidence type="ECO:0008006" key="4">
    <source>
        <dbReference type="Google" id="ProtNLM"/>
    </source>
</evidence>
<dbReference type="Proteomes" id="UP000245207">
    <property type="component" value="Unassembled WGS sequence"/>
</dbReference>
<accession>A0A2U1LG24</accession>
<dbReference type="InterPro" id="IPR040256">
    <property type="entry name" value="At4g02000-like"/>
</dbReference>
<feature type="region of interest" description="Disordered" evidence="1">
    <location>
        <begin position="1"/>
        <end position="40"/>
    </location>
</feature>
<feature type="compositionally biased region" description="Basic and acidic residues" evidence="1">
    <location>
        <begin position="334"/>
        <end position="369"/>
    </location>
</feature>
<proteinExistence type="predicted"/>
<dbReference type="OrthoDB" id="1924068at2759"/>
<name>A0A2U1LG24_ARTAN</name>
<protein>
    <recommendedName>
        <fullName evidence="4">ATPase, F1/V1/A1 complex, alpha/beta subunit, Zinc knuckle CX2CX4HX4C</fullName>
    </recommendedName>
</protein>
<evidence type="ECO:0000313" key="2">
    <source>
        <dbReference type="EMBL" id="PWA47965.1"/>
    </source>
</evidence>
<feature type="region of interest" description="Disordered" evidence="1">
    <location>
        <begin position="59"/>
        <end position="84"/>
    </location>
</feature>
<feature type="region of interest" description="Disordered" evidence="1">
    <location>
        <begin position="334"/>
        <end position="394"/>
    </location>
</feature>
<keyword evidence="3" id="KW-1185">Reference proteome</keyword>
<feature type="compositionally biased region" description="Polar residues" evidence="1">
    <location>
        <begin position="381"/>
        <end position="393"/>
    </location>
</feature>
<evidence type="ECO:0000313" key="3">
    <source>
        <dbReference type="Proteomes" id="UP000245207"/>
    </source>
</evidence>
<dbReference type="PANTHER" id="PTHR31286:SF99">
    <property type="entry name" value="DUF4283 DOMAIN-CONTAINING PROTEIN"/>
    <property type="match status" value="1"/>
</dbReference>